<dbReference type="OrthoDB" id="68917at2157"/>
<dbReference type="GO" id="GO:0009976">
    <property type="term" value="F:tocopherol cyclase activity"/>
    <property type="evidence" value="ECO:0007669"/>
    <property type="project" value="InterPro"/>
</dbReference>
<reference evidence="1" key="1">
    <citation type="submission" date="2020-07" db="EMBL/GenBank/DDBJ databases">
        <title>Methanobacterium. sp. MethCan genome.</title>
        <authorList>
            <person name="Postec A."/>
            <person name="Quemeneur M."/>
        </authorList>
    </citation>
    <scope>NUCLEOTIDE SEQUENCE</scope>
    <source>
        <strain evidence="1">MethCAN</strain>
    </source>
</reference>
<protein>
    <recommendedName>
        <fullName evidence="3">Tocopherol cyclase</fullName>
    </recommendedName>
</protein>
<gene>
    <name evidence="1" type="ORF">HYG87_02110</name>
</gene>
<name>A0A8T8K3T8_9EURY</name>
<dbReference type="PANTHER" id="PTHR35309:SF4">
    <property type="entry name" value="TOCOPHEROL CYCLASE"/>
    <property type="match status" value="1"/>
</dbReference>
<dbReference type="AlphaFoldDB" id="A0A8T8K3T8"/>
<dbReference type="Proteomes" id="UP000681041">
    <property type="component" value="Chromosome"/>
</dbReference>
<proteinExistence type="predicted"/>
<dbReference type="GeneID" id="64819520"/>
<sequence>MPTLWKPAVFQGSLKKKGYFEGWYFKLINSDESRALALIPGVSLTPDGKDSHAFIMVLDARAHHMDYITFPLEDFQASKDKFEVKIGDNLFSEQGVELKLKNITASIKFGDLSPWPVKLYSPGVMGPFAFIPFMECYHGVISMDHSLSGYLKQGDEKIDFNQGKGYLEKDWGSSMPSSWIWMQTNHFKEDKTSLFGSVAIIPWLRNYFTGFIFGFLYKGELYQFTAYNRSKVQHLDVNEKQITITITRKDLTLKISARRSKGVDLPAPSVGEMSSRVNESLNSTIHLQLLKDKEILFEGEGTSAGLEFVGDLDELLKGFKK</sequence>
<dbReference type="KEGG" id="meme:HYG87_02110"/>
<accession>A0A8T8K3T8</accession>
<evidence type="ECO:0000313" key="1">
    <source>
        <dbReference type="EMBL" id="QUH22647.1"/>
    </source>
</evidence>
<organism evidence="1 2">
    <name type="scientific">Methanobacterium alkalithermotolerans</name>
    <dbReference type="NCBI Taxonomy" id="2731220"/>
    <lineage>
        <taxon>Archaea</taxon>
        <taxon>Methanobacteriati</taxon>
        <taxon>Methanobacteriota</taxon>
        <taxon>Methanomada group</taxon>
        <taxon>Methanobacteria</taxon>
        <taxon>Methanobacteriales</taxon>
        <taxon>Methanobacteriaceae</taxon>
        <taxon>Methanobacterium</taxon>
    </lineage>
</organism>
<dbReference type="PANTHER" id="PTHR35309">
    <property type="match status" value="1"/>
</dbReference>
<evidence type="ECO:0000313" key="2">
    <source>
        <dbReference type="Proteomes" id="UP000681041"/>
    </source>
</evidence>
<dbReference type="EMBL" id="CP058560">
    <property type="protein sequence ID" value="QUH22647.1"/>
    <property type="molecule type" value="Genomic_DNA"/>
</dbReference>
<keyword evidence="2" id="KW-1185">Reference proteome</keyword>
<dbReference type="SUPFAM" id="SSF159245">
    <property type="entry name" value="AttH-like"/>
    <property type="match status" value="1"/>
</dbReference>
<dbReference type="RefSeq" id="WP_211533591.1">
    <property type="nucleotide sequence ID" value="NZ_CP058560.1"/>
</dbReference>
<dbReference type="Pfam" id="PF14249">
    <property type="entry name" value="Tocopherol_cycl"/>
    <property type="match status" value="1"/>
</dbReference>
<dbReference type="InterPro" id="IPR025893">
    <property type="entry name" value="Tocopherol_cyclase"/>
</dbReference>
<evidence type="ECO:0008006" key="3">
    <source>
        <dbReference type="Google" id="ProtNLM"/>
    </source>
</evidence>